<dbReference type="InterPro" id="IPR037291">
    <property type="entry name" value="DUF4139"/>
</dbReference>
<protein>
    <recommendedName>
        <fullName evidence="5">DUF4139 domain-containing protein</fullName>
    </recommendedName>
</protein>
<dbReference type="PANTHER" id="PTHR31005:SF8">
    <property type="entry name" value="DUF4139 DOMAIN-CONTAINING PROTEIN"/>
    <property type="match status" value="1"/>
</dbReference>
<evidence type="ECO:0000313" key="3">
    <source>
        <dbReference type="EMBL" id="PPQ76385.1"/>
    </source>
</evidence>
<dbReference type="InterPro" id="IPR025554">
    <property type="entry name" value="DUF4140"/>
</dbReference>
<dbReference type="AlphaFoldDB" id="A0A409WCX2"/>
<proteinExistence type="predicted"/>
<dbReference type="Pfam" id="PF13600">
    <property type="entry name" value="DUF4140"/>
    <property type="match status" value="1"/>
</dbReference>
<accession>A0A409WCX2</accession>
<comment type="caution">
    <text evidence="3">The sequence shown here is derived from an EMBL/GenBank/DDBJ whole genome shotgun (WGS) entry which is preliminary data.</text>
</comment>
<sequence length="670" mass="72332">MARLVAPEHPIKSVTIFKSRKAEVVRVFQLDFKKGQNKLEITQLPSVIDSHSVRVSGLKPTCRLFDVVCRVGKASGYDDGTLRQLKAQRDQLIKERETREKGSQILFQYAQTITGEHVRPEQMSQFVENLVEQNKKSQSAITSLNEQIFNLNLKISKIEEGNASQMGTAHGKIDIVIVADDDCSSELKLTYIVSNVDWYPTYELHAKTESGKPSPSVSLHYRARITQSTGESWNNTSLTLSTVSSDNVVDGSIPQLKALRIQPAPLFGSAVRQSQRNNNTGFPQFAGKAQPFGAFGASNLPVVNSRDVSFGAPSAQPALNQQTQTSAFGSSTGLFGSSANTTTSGGSLFGGGGAPSSGGLFGSSANTATFGGGPFGGGVVPQAVIGGHTSLPPVPESTHPLPDEDFEEVEDPAATITEPKTIVSETPIAIAYSVHGESTIPSDGIQHQVSIAVLPFQSKISYITIPRITPRVFLQCLVVNSSEYRLLAGPVSVIMDESYVSKTSIPDISTGDTFECTLGDDASTKVTYSRTPRLLASTGGSFAEVTNTTSYTTTITVHNKHNFPITDLIVRDVIPTSEDKRVKIVLRKPNGLANAKDGQVIDVEGTDGLKVGWEKTVDGKGGEKEGRYEWKWKVESGAKVTFLSEWEVKTPGDCTWTEVFNPELRFGHKA</sequence>
<feature type="domain" description="DUF4140" evidence="2">
    <location>
        <begin position="14"/>
        <end position="103"/>
    </location>
</feature>
<evidence type="ECO:0000259" key="1">
    <source>
        <dbReference type="Pfam" id="PF13598"/>
    </source>
</evidence>
<dbReference type="EMBL" id="NHTK01005578">
    <property type="protein sequence ID" value="PPQ76385.1"/>
    <property type="molecule type" value="Genomic_DNA"/>
</dbReference>
<reference evidence="3 4" key="1">
    <citation type="journal article" date="2018" name="Evol. Lett.">
        <title>Horizontal gene cluster transfer increased hallucinogenic mushroom diversity.</title>
        <authorList>
            <person name="Reynolds H.T."/>
            <person name="Vijayakumar V."/>
            <person name="Gluck-Thaler E."/>
            <person name="Korotkin H.B."/>
            <person name="Matheny P.B."/>
            <person name="Slot J.C."/>
        </authorList>
    </citation>
    <scope>NUCLEOTIDE SEQUENCE [LARGE SCALE GENOMIC DNA]</scope>
    <source>
        <strain evidence="3 4">2629</strain>
    </source>
</reference>
<dbReference type="NCBIfam" id="TIGR02231">
    <property type="entry name" value="mucoidy inhibitor MuiA family protein"/>
    <property type="match status" value="1"/>
</dbReference>
<feature type="domain" description="DUF4139" evidence="1">
    <location>
        <begin position="187"/>
        <end position="651"/>
    </location>
</feature>
<gene>
    <name evidence="3" type="ORF">CVT24_007939</name>
</gene>
<evidence type="ECO:0008006" key="5">
    <source>
        <dbReference type="Google" id="ProtNLM"/>
    </source>
</evidence>
<organism evidence="3 4">
    <name type="scientific">Panaeolus cyanescens</name>
    <dbReference type="NCBI Taxonomy" id="181874"/>
    <lineage>
        <taxon>Eukaryota</taxon>
        <taxon>Fungi</taxon>
        <taxon>Dikarya</taxon>
        <taxon>Basidiomycota</taxon>
        <taxon>Agaricomycotina</taxon>
        <taxon>Agaricomycetes</taxon>
        <taxon>Agaricomycetidae</taxon>
        <taxon>Agaricales</taxon>
        <taxon>Agaricineae</taxon>
        <taxon>Galeropsidaceae</taxon>
        <taxon>Panaeolus</taxon>
    </lineage>
</organism>
<keyword evidence="4" id="KW-1185">Reference proteome</keyword>
<evidence type="ECO:0000259" key="2">
    <source>
        <dbReference type="Pfam" id="PF13600"/>
    </source>
</evidence>
<dbReference type="InterPro" id="IPR011935">
    <property type="entry name" value="CHP02231"/>
</dbReference>
<name>A0A409WCX2_9AGAR</name>
<dbReference type="OrthoDB" id="10068793at2759"/>
<dbReference type="STRING" id="181874.A0A409WCX2"/>
<dbReference type="PANTHER" id="PTHR31005">
    <property type="entry name" value="DUF4139 DOMAIN-CONTAINING PROTEIN"/>
    <property type="match status" value="1"/>
</dbReference>
<dbReference type="Pfam" id="PF13598">
    <property type="entry name" value="DUF4139"/>
    <property type="match status" value="1"/>
</dbReference>
<dbReference type="InParanoid" id="A0A409WCX2"/>
<dbReference type="Proteomes" id="UP000284842">
    <property type="component" value="Unassembled WGS sequence"/>
</dbReference>
<evidence type="ECO:0000313" key="4">
    <source>
        <dbReference type="Proteomes" id="UP000284842"/>
    </source>
</evidence>